<sequence>MLLTNGLEGTSPELIAPMVDLEIDQRNLAIFVMEMPGTYEYKTPMSLDSHKIYSGVIDYLAAHDNIDGDNIAMLGMSFGAHWSARMPAFDDRIKASVVNGAPLLFNKPGARPEIIIKAMKKVLGAHSVVDLIKSLKSLTFNNNNGEIFNKINIPVMVINGDNDTLIPTSDSVYLSEKVKGAELKLYENDDHCAIAHYDEMILFSVDWIETKISISQKASNK</sequence>
<dbReference type="SUPFAM" id="SSF53474">
    <property type="entry name" value="alpha/beta-Hydrolases"/>
    <property type="match status" value="1"/>
</dbReference>
<protein>
    <submittedName>
        <fullName evidence="2">Uncharacterized protein</fullName>
    </submittedName>
</protein>
<dbReference type="InterPro" id="IPR029058">
    <property type="entry name" value="AB_hydrolase_fold"/>
</dbReference>
<reference evidence="2 3" key="1">
    <citation type="submission" date="2014-08" db="EMBL/GenBank/DDBJ databases">
        <title>Genomic and Phenotypic Diversity of Colwellia psychrerythraea strains from Disparate Marine Basins.</title>
        <authorList>
            <person name="Techtmann S.M."/>
            <person name="Stelling S.C."/>
            <person name="Utturkar S.M."/>
            <person name="Alshibli N."/>
            <person name="Harris A."/>
            <person name="Brown S.D."/>
            <person name="Hazen T.C."/>
        </authorList>
    </citation>
    <scope>NUCLEOTIDE SEQUENCE [LARGE SCALE GENOMIC DNA]</scope>
    <source>
        <strain evidence="2 3">ND2E</strain>
    </source>
</reference>
<dbReference type="RefSeq" id="WP_033095821.1">
    <property type="nucleotide sequence ID" value="NZ_JQED01000056.1"/>
</dbReference>
<dbReference type="Pfam" id="PF06500">
    <property type="entry name" value="FrsA-like"/>
    <property type="match status" value="1"/>
</dbReference>
<dbReference type="PATRIC" id="fig|28229.4.peg.4233"/>
<dbReference type="PANTHER" id="PTHR22946:SF12">
    <property type="entry name" value="CONIDIAL PIGMENT BIOSYNTHESIS PROTEIN AYG1 (AFU_ORTHOLOGUE AFUA_2G17550)"/>
    <property type="match status" value="1"/>
</dbReference>
<dbReference type="AlphaFoldDB" id="A0A099K943"/>
<dbReference type="OrthoDB" id="5590073at2"/>
<organism evidence="2 3">
    <name type="scientific">Colwellia psychrerythraea</name>
    <name type="common">Vibrio psychroerythus</name>
    <dbReference type="NCBI Taxonomy" id="28229"/>
    <lineage>
        <taxon>Bacteria</taxon>
        <taxon>Pseudomonadati</taxon>
        <taxon>Pseudomonadota</taxon>
        <taxon>Gammaproteobacteria</taxon>
        <taxon>Alteromonadales</taxon>
        <taxon>Colwelliaceae</taxon>
        <taxon>Colwellia</taxon>
    </lineage>
</organism>
<dbReference type="GO" id="GO:0016787">
    <property type="term" value="F:hydrolase activity"/>
    <property type="evidence" value="ECO:0007669"/>
    <property type="project" value="UniProtKB-KW"/>
</dbReference>
<evidence type="ECO:0000313" key="2">
    <source>
        <dbReference type="EMBL" id="KGJ86572.1"/>
    </source>
</evidence>
<keyword evidence="1" id="KW-0378">Hydrolase</keyword>
<dbReference type="PANTHER" id="PTHR22946">
    <property type="entry name" value="DIENELACTONE HYDROLASE DOMAIN-CONTAINING PROTEIN-RELATED"/>
    <property type="match status" value="1"/>
</dbReference>
<gene>
    <name evidence="2" type="ORF">ND2E_0744</name>
</gene>
<evidence type="ECO:0000313" key="3">
    <source>
        <dbReference type="Proteomes" id="UP000029843"/>
    </source>
</evidence>
<dbReference type="Gene3D" id="3.40.50.1820">
    <property type="entry name" value="alpha/beta hydrolase"/>
    <property type="match status" value="1"/>
</dbReference>
<dbReference type="EMBL" id="JQED01000056">
    <property type="protein sequence ID" value="KGJ86572.1"/>
    <property type="molecule type" value="Genomic_DNA"/>
</dbReference>
<comment type="caution">
    <text evidence="2">The sequence shown here is derived from an EMBL/GenBank/DDBJ whole genome shotgun (WGS) entry which is preliminary data.</text>
</comment>
<name>A0A099K943_COLPS</name>
<dbReference type="InterPro" id="IPR010520">
    <property type="entry name" value="FrsA-like"/>
</dbReference>
<evidence type="ECO:0000256" key="1">
    <source>
        <dbReference type="ARBA" id="ARBA00022801"/>
    </source>
</evidence>
<dbReference type="Proteomes" id="UP000029843">
    <property type="component" value="Unassembled WGS sequence"/>
</dbReference>
<proteinExistence type="predicted"/>
<accession>A0A099K943</accession>
<dbReference type="InterPro" id="IPR050261">
    <property type="entry name" value="FrsA_esterase"/>
</dbReference>